<keyword evidence="2 5" id="KW-0812">Transmembrane</keyword>
<protein>
    <submittedName>
        <fullName evidence="7">Iron permease</fullName>
    </submittedName>
</protein>
<dbReference type="Gene3D" id="1.20.1720.10">
    <property type="entry name" value="Multidrug resistance protein D"/>
    <property type="match status" value="1"/>
</dbReference>
<dbReference type="PROSITE" id="PS50850">
    <property type="entry name" value="MFS"/>
    <property type="match status" value="1"/>
</dbReference>
<dbReference type="OrthoDB" id="3437016at2759"/>
<dbReference type="InParanoid" id="A0A165NYK4"/>
<accession>A0A165NYK4</accession>
<dbReference type="Pfam" id="PF07690">
    <property type="entry name" value="MFS_1"/>
    <property type="match status" value="1"/>
</dbReference>
<feature type="transmembrane region" description="Helical" evidence="5">
    <location>
        <begin position="109"/>
        <end position="129"/>
    </location>
</feature>
<dbReference type="AlphaFoldDB" id="A0A165NYK4"/>
<name>A0A165NYK4_9AGAM</name>
<comment type="subcellular location">
    <subcellularLocation>
        <location evidence="1">Membrane</location>
        <topology evidence="1">Multi-pass membrane protein</topology>
    </subcellularLocation>
</comment>
<dbReference type="InterPro" id="IPR020846">
    <property type="entry name" value="MFS_dom"/>
</dbReference>
<dbReference type="InterPro" id="IPR011701">
    <property type="entry name" value="MFS"/>
</dbReference>
<feature type="transmembrane region" description="Helical" evidence="5">
    <location>
        <begin position="43"/>
        <end position="68"/>
    </location>
</feature>
<evidence type="ECO:0000313" key="8">
    <source>
        <dbReference type="Proteomes" id="UP000076761"/>
    </source>
</evidence>
<feature type="transmembrane region" description="Helical" evidence="5">
    <location>
        <begin position="168"/>
        <end position="186"/>
    </location>
</feature>
<feature type="transmembrane region" description="Helical" evidence="5">
    <location>
        <begin position="433"/>
        <end position="455"/>
    </location>
</feature>
<evidence type="ECO:0000256" key="5">
    <source>
        <dbReference type="SAM" id="Phobius"/>
    </source>
</evidence>
<dbReference type="CDD" id="cd17502">
    <property type="entry name" value="MFS_Azr1_MDR_like"/>
    <property type="match status" value="1"/>
</dbReference>
<reference evidence="7 8" key="1">
    <citation type="journal article" date="2016" name="Mol. Biol. Evol.">
        <title>Comparative Genomics of Early-Diverging Mushroom-Forming Fungi Provides Insights into the Origins of Lignocellulose Decay Capabilities.</title>
        <authorList>
            <person name="Nagy L.G."/>
            <person name="Riley R."/>
            <person name="Tritt A."/>
            <person name="Adam C."/>
            <person name="Daum C."/>
            <person name="Floudas D."/>
            <person name="Sun H."/>
            <person name="Yadav J.S."/>
            <person name="Pangilinan J."/>
            <person name="Larsson K.H."/>
            <person name="Matsuura K."/>
            <person name="Barry K."/>
            <person name="Labutti K."/>
            <person name="Kuo R."/>
            <person name="Ohm R.A."/>
            <person name="Bhattacharya S.S."/>
            <person name="Shirouzu T."/>
            <person name="Yoshinaga Y."/>
            <person name="Martin F.M."/>
            <person name="Grigoriev I.V."/>
            <person name="Hibbett D.S."/>
        </authorList>
    </citation>
    <scope>NUCLEOTIDE SEQUENCE [LARGE SCALE GENOMIC DNA]</scope>
    <source>
        <strain evidence="7 8">HHB14362 ss-1</strain>
    </source>
</reference>
<sequence length="554" mass="59264">MSTVRLKDNAPEGIQLASLNNRSPSPTAGRAVEEPAKKRGWRFWVVILSIACSMFIAALELVAVSTALPTIVDDLHGKEFIWVGSAYALASTAFLPLSGSLAQIFGRKVIMLASLVIFALGSALCGAAKSMNFLIAGRTVQGLGGGGIASLVQIILSDLVPLRERGIFNGLIGIAWSTASAIGPIVGGALAEHGKWRWLFYLNIPICGFAALLVMVFLQLRTPPGTFREKLRRMDWIGNIMVIASTTAVVIALTWGGIQYSWGSANVLVPLILGLLGLVAFVIYEAKIPDHPIVPFNLMASRTGISGYAQTFLMPVMMLDLVYYLPTYYQSCKDASPIRSGVDTLTIACIIAPSGIIAGATVAASKKYCPQIYLAWILAIIGAGLLSTVHADTPRSHSIGFQAVASAGLGILTSTTYFPVLAPLPVSSNAHALAFFTFFRNFAQVWGVTIGGTILQNGLVKRLPVEFQTQFPGGTAIAYSIIPLIRDLEEPLKEQVRVAFGESLRHIWYAAIGFSGAGLIISLGMKSLPLHTSVDEDWGIKESKLELTQNGKSV</sequence>
<dbReference type="EMBL" id="KV425623">
    <property type="protein sequence ID" value="KZT20290.1"/>
    <property type="molecule type" value="Genomic_DNA"/>
</dbReference>
<dbReference type="GO" id="GO:0022857">
    <property type="term" value="F:transmembrane transporter activity"/>
    <property type="evidence" value="ECO:0007669"/>
    <property type="project" value="InterPro"/>
</dbReference>
<gene>
    <name evidence="7" type="ORF">NEOLEDRAFT_1075977</name>
</gene>
<feature type="transmembrane region" description="Helical" evidence="5">
    <location>
        <begin position="80"/>
        <end position="97"/>
    </location>
</feature>
<feature type="transmembrane region" description="Helical" evidence="5">
    <location>
        <begin position="264"/>
        <end position="284"/>
    </location>
</feature>
<feature type="transmembrane region" description="Helical" evidence="5">
    <location>
        <begin position="198"/>
        <end position="218"/>
    </location>
</feature>
<evidence type="ECO:0000256" key="1">
    <source>
        <dbReference type="ARBA" id="ARBA00004141"/>
    </source>
</evidence>
<feature type="transmembrane region" description="Helical" evidence="5">
    <location>
        <begin position="403"/>
        <end position="421"/>
    </location>
</feature>
<dbReference type="PANTHER" id="PTHR23501:SF102">
    <property type="entry name" value="DRUG TRANSPORTER, PUTATIVE (AFU_ORTHOLOGUE AFUA_3G08530)-RELATED"/>
    <property type="match status" value="1"/>
</dbReference>
<organism evidence="7 8">
    <name type="scientific">Neolentinus lepideus HHB14362 ss-1</name>
    <dbReference type="NCBI Taxonomy" id="1314782"/>
    <lineage>
        <taxon>Eukaryota</taxon>
        <taxon>Fungi</taxon>
        <taxon>Dikarya</taxon>
        <taxon>Basidiomycota</taxon>
        <taxon>Agaricomycotina</taxon>
        <taxon>Agaricomycetes</taxon>
        <taxon>Gloeophyllales</taxon>
        <taxon>Gloeophyllaceae</taxon>
        <taxon>Neolentinus</taxon>
    </lineage>
</organism>
<evidence type="ECO:0000256" key="3">
    <source>
        <dbReference type="ARBA" id="ARBA00022989"/>
    </source>
</evidence>
<feature type="transmembrane region" description="Helical" evidence="5">
    <location>
        <begin position="506"/>
        <end position="525"/>
    </location>
</feature>
<dbReference type="SUPFAM" id="SSF103473">
    <property type="entry name" value="MFS general substrate transporter"/>
    <property type="match status" value="1"/>
</dbReference>
<feature type="transmembrane region" description="Helical" evidence="5">
    <location>
        <begin position="239"/>
        <end position="258"/>
    </location>
</feature>
<evidence type="ECO:0000256" key="2">
    <source>
        <dbReference type="ARBA" id="ARBA00022692"/>
    </source>
</evidence>
<evidence type="ECO:0000259" key="6">
    <source>
        <dbReference type="PROSITE" id="PS50850"/>
    </source>
</evidence>
<evidence type="ECO:0000256" key="4">
    <source>
        <dbReference type="ARBA" id="ARBA00023136"/>
    </source>
</evidence>
<feature type="transmembrane region" description="Helical" evidence="5">
    <location>
        <begin position="372"/>
        <end position="391"/>
    </location>
</feature>
<evidence type="ECO:0000313" key="7">
    <source>
        <dbReference type="EMBL" id="KZT20290.1"/>
    </source>
</evidence>
<keyword evidence="4 5" id="KW-0472">Membrane</keyword>
<keyword evidence="8" id="KW-1185">Reference proteome</keyword>
<dbReference type="InterPro" id="IPR036259">
    <property type="entry name" value="MFS_trans_sf"/>
</dbReference>
<proteinExistence type="predicted"/>
<feature type="domain" description="Major facilitator superfamily (MFS) profile" evidence="6">
    <location>
        <begin position="46"/>
        <end position="528"/>
    </location>
</feature>
<feature type="transmembrane region" description="Helical" evidence="5">
    <location>
        <begin position="135"/>
        <end position="156"/>
    </location>
</feature>
<dbReference type="PANTHER" id="PTHR23501">
    <property type="entry name" value="MAJOR FACILITATOR SUPERFAMILY"/>
    <property type="match status" value="1"/>
</dbReference>
<dbReference type="Proteomes" id="UP000076761">
    <property type="component" value="Unassembled WGS sequence"/>
</dbReference>
<feature type="transmembrane region" description="Helical" evidence="5">
    <location>
        <begin position="305"/>
        <end position="325"/>
    </location>
</feature>
<dbReference type="GO" id="GO:0005886">
    <property type="term" value="C:plasma membrane"/>
    <property type="evidence" value="ECO:0007669"/>
    <property type="project" value="TreeGrafter"/>
</dbReference>
<feature type="transmembrane region" description="Helical" evidence="5">
    <location>
        <begin position="345"/>
        <end position="365"/>
    </location>
</feature>
<keyword evidence="3 5" id="KW-1133">Transmembrane helix</keyword>
<dbReference type="PRINTS" id="PR01036">
    <property type="entry name" value="TCRTETB"/>
</dbReference>